<proteinExistence type="predicted"/>
<dbReference type="VEuPathDB" id="FungiDB:PTTG_26356"/>
<accession>A0A180GVC9</accession>
<organism evidence="2">
    <name type="scientific">Puccinia triticina (isolate 1-1 / race 1 (BBBD))</name>
    <name type="common">Brown leaf rust fungus</name>
    <dbReference type="NCBI Taxonomy" id="630390"/>
    <lineage>
        <taxon>Eukaryota</taxon>
        <taxon>Fungi</taxon>
        <taxon>Dikarya</taxon>
        <taxon>Basidiomycota</taxon>
        <taxon>Pucciniomycotina</taxon>
        <taxon>Pucciniomycetes</taxon>
        <taxon>Pucciniales</taxon>
        <taxon>Pucciniaceae</taxon>
        <taxon>Puccinia</taxon>
    </lineage>
</organism>
<gene>
    <name evidence="2" type="ORF">PTTG_26356</name>
</gene>
<name>A0A180GVC9_PUCT1</name>
<evidence type="ECO:0000313" key="2">
    <source>
        <dbReference type="EMBL" id="OAV96329.1"/>
    </source>
</evidence>
<dbReference type="EnsemblFungi" id="PTTG_26356-t43_1">
    <property type="protein sequence ID" value="PTTG_26356-t43_1-p1"/>
    <property type="gene ID" value="PTTG_26356"/>
</dbReference>
<feature type="compositionally biased region" description="Polar residues" evidence="1">
    <location>
        <begin position="181"/>
        <end position="198"/>
    </location>
</feature>
<dbReference type="STRING" id="630390.A0A180GVC9"/>
<evidence type="ECO:0000256" key="1">
    <source>
        <dbReference type="SAM" id="MobiDB-lite"/>
    </source>
</evidence>
<sequence>MPLPRPLPYATATIAIRHGLVAIRTVATQQLLELTQLAHLAIHHTIADTYRPQVRSLSNNVPSIHADGDPNQGGVDREFSRERLSSTLILSHTAENRQSGISLRGRLSPTMDIETIQNLILLTPHHKFLPDTGADTAEEPSGYPSPTSLKEDLSRLSVSNSTASSPRRASLQPAPMIPIHSTASSRVSLGSSSEQPTSPGGADHARH</sequence>
<dbReference type="Proteomes" id="UP000005240">
    <property type="component" value="Unassembled WGS sequence"/>
</dbReference>
<dbReference type="EMBL" id="ADAS02000020">
    <property type="protein sequence ID" value="OAV96329.1"/>
    <property type="molecule type" value="Genomic_DNA"/>
</dbReference>
<feature type="compositionally biased region" description="Polar residues" evidence="1">
    <location>
        <begin position="156"/>
        <end position="167"/>
    </location>
</feature>
<reference evidence="3" key="4">
    <citation type="submission" date="2025-05" db="UniProtKB">
        <authorList>
            <consortium name="EnsemblFungi"/>
        </authorList>
    </citation>
    <scope>IDENTIFICATION</scope>
    <source>
        <strain evidence="3">isolate 1-1 / race 1 (BBBD)</strain>
    </source>
</reference>
<feature type="region of interest" description="Disordered" evidence="1">
    <location>
        <begin position="130"/>
        <end position="207"/>
    </location>
</feature>
<reference evidence="3 4" key="3">
    <citation type="journal article" date="2017" name="G3 (Bethesda)">
        <title>Comparative analysis highlights variable genome content of wheat rusts and divergence of the mating loci.</title>
        <authorList>
            <person name="Cuomo C.A."/>
            <person name="Bakkeren G."/>
            <person name="Khalil H.B."/>
            <person name="Panwar V."/>
            <person name="Joly D."/>
            <person name="Linning R."/>
            <person name="Sakthikumar S."/>
            <person name="Song X."/>
            <person name="Adiconis X."/>
            <person name="Fan L."/>
            <person name="Goldberg J.M."/>
            <person name="Levin J.Z."/>
            <person name="Young S."/>
            <person name="Zeng Q."/>
            <person name="Anikster Y."/>
            <person name="Bruce M."/>
            <person name="Wang M."/>
            <person name="Yin C."/>
            <person name="McCallum B."/>
            <person name="Szabo L.J."/>
            <person name="Hulbert S."/>
            <person name="Chen X."/>
            <person name="Fellers J.P."/>
        </authorList>
    </citation>
    <scope>NUCLEOTIDE SEQUENCE</scope>
    <source>
        <strain evidence="3">isolate 1-1 / race 1 (BBBD)</strain>
        <strain evidence="4">Isolate 1-1 / race 1 (BBBD)</strain>
    </source>
</reference>
<reference evidence="2" key="2">
    <citation type="submission" date="2016-05" db="EMBL/GenBank/DDBJ databases">
        <title>Comparative analysis highlights variable genome content of wheat rusts and divergence of the mating loci.</title>
        <authorList>
            <person name="Cuomo C.A."/>
            <person name="Bakkeren G."/>
            <person name="Szabo L."/>
            <person name="Khalil H."/>
            <person name="Joly D."/>
            <person name="Goldberg J."/>
            <person name="Young S."/>
            <person name="Zeng Q."/>
            <person name="Fellers J."/>
        </authorList>
    </citation>
    <scope>NUCLEOTIDE SEQUENCE [LARGE SCALE GENOMIC DNA]</scope>
    <source>
        <strain evidence="2">1-1 BBBD Race 1</strain>
    </source>
</reference>
<protein>
    <submittedName>
        <fullName evidence="2 3">Uncharacterized protein</fullName>
    </submittedName>
</protein>
<evidence type="ECO:0000313" key="4">
    <source>
        <dbReference type="Proteomes" id="UP000005240"/>
    </source>
</evidence>
<evidence type="ECO:0000313" key="3">
    <source>
        <dbReference type="EnsemblFungi" id="PTTG_26356-t43_1-p1"/>
    </source>
</evidence>
<dbReference type="AlphaFoldDB" id="A0A180GVC9"/>
<reference evidence="2" key="1">
    <citation type="submission" date="2009-11" db="EMBL/GenBank/DDBJ databases">
        <authorList>
            <consortium name="The Broad Institute Genome Sequencing Platform"/>
            <person name="Ward D."/>
            <person name="Feldgarden M."/>
            <person name="Earl A."/>
            <person name="Young S.K."/>
            <person name="Zeng Q."/>
            <person name="Koehrsen M."/>
            <person name="Alvarado L."/>
            <person name="Berlin A."/>
            <person name="Bochicchio J."/>
            <person name="Borenstein D."/>
            <person name="Chapman S.B."/>
            <person name="Chen Z."/>
            <person name="Engels R."/>
            <person name="Freedman E."/>
            <person name="Gellesch M."/>
            <person name="Goldberg J."/>
            <person name="Griggs A."/>
            <person name="Gujja S."/>
            <person name="Heilman E."/>
            <person name="Heiman D."/>
            <person name="Hepburn T."/>
            <person name="Howarth C."/>
            <person name="Jen D."/>
            <person name="Larson L."/>
            <person name="Lewis B."/>
            <person name="Mehta T."/>
            <person name="Park D."/>
            <person name="Pearson M."/>
            <person name="Roberts A."/>
            <person name="Saif S."/>
            <person name="Shea T."/>
            <person name="Shenoy N."/>
            <person name="Sisk P."/>
            <person name="Stolte C."/>
            <person name="Sykes S."/>
            <person name="Thomson T."/>
            <person name="Walk T."/>
            <person name="White J."/>
            <person name="Yandava C."/>
            <person name="Izard J."/>
            <person name="Baranova O.V."/>
            <person name="Blanton J.M."/>
            <person name="Tanner A.C."/>
            <person name="Dewhirst F.E."/>
            <person name="Haas B."/>
            <person name="Nusbaum C."/>
            <person name="Birren B."/>
        </authorList>
    </citation>
    <scope>NUCLEOTIDE SEQUENCE [LARGE SCALE GENOMIC DNA]</scope>
    <source>
        <strain evidence="2">1-1 BBBD Race 1</strain>
    </source>
</reference>
<keyword evidence="4" id="KW-1185">Reference proteome</keyword>